<reference evidence="2 3" key="2">
    <citation type="journal article" date="2017" name="Sci. Rep.">
        <title>Ant-infecting Ophiocordyceps genomes reveal a high diversity of potential behavioral manipulation genes and a possible major role for enterotoxins.</title>
        <authorList>
            <person name="de Bekker C."/>
            <person name="Ohm R.A."/>
            <person name="Evans H.C."/>
            <person name="Brachmann A."/>
            <person name="Hughes D.P."/>
        </authorList>
    </citation>
    <scope>NUCLEOTIDE SEQUENCE [LARGE SCALE GENOMIC DNA]</scope>
    <source>
        <strain evidence="2 3">SC16a</strain>
    </source>
</reference>
<keyword evidence="3" id="KW-1185">Reference proteome</keyword>
<name>A0A2A9PJ86_OPHUN</name>
<comment type="caution">
    <text evidence="2">The sequence shown here is derived from an EMBL/GenBank/DDBJ whole genome shotgun (WGS) entry which is preliminary data.</text>
</comment>
<reference evidence="2 3" key="1">
    <citation type="journal article" date="2015" name="BMC Genomics">
        <title>Gene expression during zombie ant biting behavior reflects the complexity underlying fungal parasitic behavioral manipulation.</title>
        <authorList>
            <person name="de Bekker C."/>
            <person name="Ohm R.A."/>
            <person name="Loreto R.G."/>
            <person name="Sebastian A."/>
            <person name="Albert I."/>
            <person name="Merrow M."/>
            <person name="Brachmann A."/>
            <person name="Hughes D.P."/>
        </authorList>
    </citation>
    <scope>NUCLEOTIDE SEQUENCE [LARGE SCALE GENOMIC DNA]</scope>
    <source>
        <strain evidence="2 3">SC16a</strain>
    </source>
</reference>
<dbReference type="AlphaFoldDB" id="A0A2A9PJ86"/>
<sequence>MRLSTCLSLLLAIGARAESPEMVLSSTGQVIARVFNLLQIRLIEVKVALDQLDGTNIQLLDRAWDDFFTTLQHGTDEVTKQTGTLTAHDMTGLAEDIVSFTNDMESLVEGRFAKSKAKLAEIEENGHCSKFRAVAERSRQTKDAFVAVFLDRIPQELSMAAMTYRKKWDHLIDVLNWRYAAGNCTDKAA</sequence>
<evidence type="ECO:0000256" key="1">
    <source>
        <dbReference type="SAM" id="SignalP"/>
    </source>
</evidence>
<dbReference type="EMBL" id="LAZP02000102">
    <property type="protein sequence ID" value="PFH60886.1"/>
    <property type="molecule type" value="Genomic_DNA"/>
</dbReference>
<protein>
    <submittedName>
        <fullName evidence="2">Uncharacterized protein</fullName>
    </submittedName>
</protein>
<feature type="signal peptide" evidence="1">
    <location>
        <begin position="1"/>
        <end position="17"/>
    </location>
</feature>
<proteinExistence type="predicted"/>
<keyword evidence="1" id="KW-0732">Signal</keyword>
<dbReference type="Proteomes" id="UP000037136">
    <property type="component" value="Unassembled WGS sequence"/>
</dbReference>
<accession>A0A2A9PJ86</accession>
<feature type="chain" id="PRO_5012586343" evidence="1">
    <location>
        <begin position="18"/>
        <end position="189"/>
    </location>
</feature>
<evidence type="ECO:0000313" key="3">
    <source>
        <dbReference type="Proteomes" id="UP000037136"/>
    </source>
</evidence>
<gene>
    <name evidence="2" type="ORF">XA68_10163</name>
</gene>
<organism evidence="2 3">
    <name type="scientific">Ophiocordyceps unilateralis</name>
    <name type="common">Zombie-ant fungus</name>
    <name type="synonym">Torrubia unilateralis</name>
    <dbReference type="NCBI Taxonomy" id="268505"/>
    <lineage>
        <taxon>Eukaryota</taxon>
        <taxon>Fungi</taxon>
        <taxon>Dikarya</taxon>
        <taxon>Ascomycota</taxon>
        <taxon>Pezizomycotina</taxon>
        <taxon>Sordariomycetes</taxon>
        <taxon>Hypocreomycetidae</taxon>
        <taxon>Hypocreales</taxon>
        <taxon>Ophiocordycipitaceae</taxon>
        <taxon>Ophiocordyceps</taxon>
    </lineage>
</organism>
<evidence type="ECO:0000313" key="2">
    <source>
        <dbReference type="EMBL" id="PFH60886.1"/>
    </source>
</evidence>